<dbReference type="EMBL" id="JACHJL010000004">
    <property type="protein sequence ID" value="MBB5935293.1"/>
    <property type="molecule type" value="Genomic_DNA"/>
</dbReference>
<sequence>MLGHTQGAAYDQLAELAPHPALCPSTAASTDASDHSRALGSSRASGSMEGTQYRQWPPVVRHCDEFRPEPWIIEAFARIAAGDRLRALAFRLELGAGTRWRCAAIDLGPSPGQPPGQQGPTYPRGSAPLPWSSTPAAAHRSAGP</sequence>
<evidence type="ECO:0000313" key="3">
    <source>
        <dbReference type="Proteomes" id="UP000588098"/>
    </source>
</evidence>
<name>A0A7W9Q8W8_9ACTN</name>
<gene>
    <name evidence="2" type="ORF">FHS42_002343</name>
</gene>
<protein>
    <submittedName>
        <fullName evidence="2">Uncharacterized protein</fullName>
    </submittedName>
</protein>
<organism evidence="2 3">
    <name type="scientific">Streptomyces zagrosensis</name>
    <dbReference type="NCBI Taxonomy" id="1042984"/>
    <lineage>
        <taxon>Bacteria</taxon>
        <taxon>Bacillati</taxon>
        <taxon>Actinomycetota</taxon>
        <taxon>Actinomycetes</taxon>
        <taxon>Kitasatosporales</taxon>
        <taxon>Streptomycetaceae</taxon>
        <taxon>Streptomyces</taxon>
    </lineage>
</organism>
<comment type="caution">
    <text evidence="2">The sequence shown here is derived from an EMBL/GenBank/DDBJ whole genome shotgun (WGS) entry which is preliminary data.</text>
</comment>
<reference evidence="2 3" key="1">
    <citation type="submission" date="2020-08" db="EMBL/GenBank/DDBJ databases">
        <title>Genomic Encyclopedia of Type Strains, Phase III (KMG-III): the genomes of soil and plant-associated and newly described type strains.</title>
        <authorList>
            <person name="Whitman W."/>
        </authorList>
    </citation>
    <scope>NUCLEOTIDE SEQUENCE [LARGE SCALE GENOMIC DNA]</scope>
    <source>
        <strain evidence="2 3">CECT 8305</strain>
    </source>
</reference>
<dbReference type="Proteomes" id="UP000588098">
    <property type="component" value="Unassembled WGS sequence"/>
</dbReference>
<evidence type="ECO:0000256" key="1">
    <source>
        <dbReference type="SAM" id="MobiDB-lite"/>
    </source>
</evidence>
<dbReference type="AlphaFoldDB" id="A0A7W9Q8W8"/>
<feature type="compositionally biased region" description="Low complexity" evidence="1">
    <location>
        <begin position="38"/>
        <end position="47"/>
    </location>
</feature>
<feature type="region of interest" description="Disordered" evidence="1">
    <location>
        <begin position="105"/>
        <end position="144"/>
    </location>
</feature>
<keyword evidence="3" id="KW-1185">Reference proteome</keyword>
<accession>A0A7W9Q8W8</accession>
<dbReference type="Pfam" id="PF20060">
    <property type="entry name" value="DUF6459"/>
    <property type="match status" value="1"/>
</dbReference>
<feature type="region of interest" description="Disordered" evidence="1">
    <location>
        <begin position="22"/>
        <end position="51"/>
    </location>
</feature>
<proteinExistence type="predicted"/>
<dbReference type="InterPro" id="IPR045596">
    <property type="entry name" value="DUF6459"/>
</dbReference>
<evidence type="ECO:0000313" key="2">
    <source>
        <dbReference type="EMBL" id="MBB5935293.1"/>
    </source>
</evidence>